<dbReference type="Proteomes" id="UP000627538">
    <property type="component" value="Unassembled WGS sequence"/>
</dbReference>
<dbReference type="PANTHER" id="PTHR30146:SF155">
    <property type="entry name" value="ALANINE RACEMASE"/>
    <property type="match status" value="1"/>
</dbReference>
<keyword evidence="3" id="KW-0804">Transcription</keyword>
<dbReference type="SUPFAM" id="SSF53822">
    <property type="entry name" value="Periplasmic binding protein-like I"/>
    <property type="match status" value="1"/>
</dbReference>
<accession>A0A8I0GDB0</accession>
<evidence type="ECO:0000256" key="3">
    <source>
        <dbReference type="ARBA" id="ARBA00023163"/>
    </source>
</evidence>
<evidence type="ECO:0000313" key="5">
    <source>
        <dbReference type="EMBL" id="MBD3689448.1"/>
    </source>
</evidence>
<dbReference type="CDD" id="cd06267">
    <property type="entry name" value="PBP1_LacI_sugar_binding-like"/>
    <property type="match status" value="1"/>
</dbReference>
<dbReference type="Pfam" id="PF00356">
    <property type="entry name" value="LacI"/>
    <property type="match status" value="1"/>
</dbReference>
<dbReference type="InterPro" id="IPR028082">
    <property type="entry name" value="Peripla_BP_I"/>
</dbReference>
<sequence length="343" mass="37163">MRIQDIAKACGVGVTTVSRALNDQPGIAAATKRRIREMARTLDYQPNEHARNLRASNRVIISLIVKGPTNPFFLEIQDLVDRDIRARGYFLSVVRVPHAHDEVAAAKGALAVTHPAAMIFLGGWFDRSPADFAHVTVPSVLCTTPCAPHLDGADYSSVAIDDKRGIADVVTHLHALGHRRIAFLGSDVADRSVGHLREQAFSAALAECGIPGDTTLVRRGDTQHEPYSYDYGYSLAHRLLVERPDVTAIVAMTDALALAAIRAATDLGRVVPDDLSVTGFDGIEITRFTTPRLTTLVQPTETIVSATCDLLFSLMEGEENRHILIPGTLRVAESSARVKECAS</sequence>
<dbReference type="PROSITE" id="PS50932">
    <property type="entry name" value="HTH_LACI_2"/>
    <property type="match status" value="1"/>
</dbReference>
<evidence type="ECO:0000259" key="4">
    <source>
        <dbReference type="PROSITE" id="PS50932"/>
    </source>
</evidence>
<name>A0A8I0GDB0_9ACTO</name>
<protein>
    <submittedName>
        <fullName evidence="5">LacI family DNA-binding transcriptional regulator</fullName>
    </submittedName>
</protein>
<dbReference type="SUPFAM" id="SSF47413">
    <property type="entry name" value="lambda repressor-like DNA-binding domains"/>
    <property type="match status" value="1"/>
</dbReference>
<dbReference type="Gene3D" id="3.40.50.2300">
    <property type="match status" value="2"/>
</dbReference>
<dbReference type="Gene3D" id="1.10.260.40">
    <property type="entry name" value="lambda repressor-like DNA-binding domains"/>
    <property type="match status" value="1"/>
</dbReference>
<dbReference type="SMART" id="SM00354">
    <property type="entry name" value="HTH_LACI"/>
    <property type="match status" value="1"/>
</dbReference>
<dbReference type="RefSeq" id="WP_191071494.1">
    <property type="nucleotide sequence ID" value="NZ_JACRUO010000001.1"/>
</dbReference>
<dbReference type="PANTHER" id="PTHR30146">
    <property type="entry name" value="LACI-RELATED TRANSCRIPTIONAL REPRESSOR"/>
    <property type="match status" value="1"/>
</dbReference>
<dbReference type="AlphaFoldDB" id="A0A8I0GDB0"/>
<dbReference type="GO" id="GO:0003700">
    <property type="term" value="F:DNA-binding transcription factor activity"/>
    <property type="evidence" value="ECO:0007669"/>
    <property type="project" value="TreeGrafter"/>
</dbReference>
<dbReference type="InterPro" id="IPR046335">
    <property type="entry name" value="LacI/GalR-like_sensor"/>
</dbReference>
<dbReference type="EMBL" id="JACRUO010000001">
    <property type="protein sequence ID" value="MBD3689448.1"/>
    <property type="molecule type" value="Genomic_DNA"/>
</dbReference>
<evidence type="ECO:0000256" key="1">
    <source>
        <dbReference type="ARBA" id="ARBA00023015"/>
    </source>
</evidence>
<dbReference type="CDD" id="cd01392">
    <property type="entry name" value="HTH_LacI"/>
    <property type="match status" value="1"/>
</dbReference>
<dbReference type="GO" id="GO:0000976">
    <property type="term" value="F:transcription cis-regulatory region binding"/>
    <property type="evidence" value="ECO:0007669"/>
    <property type="project" value="TreeGrafter"/>
</dbReference>
<evidence type="ECO:0000313" key="6">
    <source>
        <dbReference type="Proteomes" id="UP000627538"/>
    </source>
</evidence>
<feature type="domain" description="HTH lacI-type" evidence="4">
    <location>
        <begin position="1"/>
        <end position="55"/>
    </location>
</feature>
<organism evidence="5 6">
    <name type="scientific">Nanchangia anserum</name>
    <dbReference type="NCBI Taxonomy" id="2692125"/>
    <lineage>
        <taxon>Bacteria</taxon>
        <taxon>Bacillati</taxon>
        <taxon>Actinomycetota</taxon>
        <taxon>Actinomycetes</taxon>
        <taxon>Actinomycetales</taxon>
        <taxon>Actinomycetaceae</taxon>
        <taxon>Nanchangia</taxon>
    </lineage>
</organism>
<evidence type="ECO:0000256" key="2">
    <source>
        <dbReference type="ARBA" id="ARBA00023125"/>
    </source>
</evidence>
<dbReference type="Pfam" id="PF13377">
    <property type="entry name" value="Peripla_BP_3"/>
    <property type="match status" value="1"/>
</dbReference>
<proteinExistence type="predicted"/>
<keyword evidence="1" id="KW-0805">Transcription regulation</keyword>
<dbReference type="InterPro" id="IPR010982">
    <property type="entry name" value="Lambda_DNA-bd_dom_sf"/>
</dbReference>
<comment type="caution">
    <text evidence="5">The sequence shown here is derived from an EMBL/GenBank/DDBJ whole genome shotgun (WGS) entry which is preliminary data.</text>
</comment>
<keyword evidence="2 5" id="KW-0238">DNA-binding</keyword>
<keyword evidence="6" id="KW-1185">Reference proteome</keyword>
<reference evidence="5 6" key="1">
    <citation type="submission" date="2020-08" db="EMBL/GenBank/DDBJ databases">
        <title>Winkia gen. nov., sp. nov., isolated from faeces of the Anser albifrons in China.</title>
        <authorList>
            <person name="Liu Q."/>
        </authorList>
    </citation>
    <scope>NUCLEOTIDE SEQUENCE [LARGE SCALE GENOMIC DNA]</scope>
    <source>
        <strain evidence="5 6">C62</strain>
    </source>
</reference>
<dbReference type="InterPro" id="IPR000843">
    <property type="entry name" value="HTH_LacI"/>
</dbReference>
<gene>
    <name evidence="5" type="ORF">H8R10_04280</name>
</gene>